<dbReference type="GO" id="GO:0051213">
    <property type="term" value="F:dioxygenase activity"/>
    <property type="evidence" value="ECO:0007669"/>
    <property type="project" value="UniProtKB-KW"/>
</dbReference>
<gene>
    <name evidence="6" type="ORF">KR50_16350</name>
</gene>
<dbReference type="Proteomes" id="UP000031972">
    <property type="component" value="Unassembled WGS sequence"/>
</dbReference>
<dbReference type="PANTHER" id="PTHR32332:SF20">
    <property type="entry name" value="2-NITROPROPANE DIOXYGENASE-LIKE PROTEIN"/>
    <property type="match status" value="1"/>
</dbReference>
<dbReference type="Gene3D" id="3.20.20.70">
    <property type="entry name" value="Aldolase class I"/>
    <property type="match status" value="1"/>
</dbReference>
<evidence type="ECO:0000313" key="6">
    <source>
        <dbReference type="EMBL" id="KIL47468.1"/>
    </source>
</evidence>
<dbReference type="SUPFAM" id="SSF51412">
    <property type="entry name" value="Inosine monophosphate dehydrogenase (IMPDH)"/>
    <property type="match status" value="1"/>
</dbReference>
<dbReference type="InterPro" id="IPR004136">
    <property type="entry name" value="NMO"/>
</dbReference>
<keyword evidence="4" id="KW-0288">FMN</keyword>
<dbReference type="PANTHER" id="PTHR32332">
    <property type="entry name" value="2-NITROPROPANE DIOXYGENASE"/>
    <property type="match status" value="1"/>
</dbReference>
<keyword evidence="6" id="KW-0223">Dioxygenase</keyword>
<reference evidence="6 7" key="1">
    <citation type="submission" date="2015-01" db="EMBL/GenBank/DDBJ databases">
        <title>Jeotgalibacillus campisalis genome sequencing.</title>
        <authorList>
            <person name="Goh K.M."/>
            <person name="Chan K.-G."/>
            <person name="Yaakop A.S."/>
            <person name="Ee R."/>
            <person name="Gan H.M."/>
            <person name="Chan C.S."/>
        </authorList>
    </citation>
    <scope>NUCLEOTIDE SEQUENCE [LARGE SCALE GENOMIC DNA]</scope>
    <source>
        <strain evidence="6 7">SF-57</strain>
    </source>
</reference>
<comment type="caution">
    <text evidence="6">The sequence shown here is derived from an EMBL/GenBank/DDBJ whole genome shotgun (WGS) entry which is preliminary data.</text>
</comment>
<protein>
    <recommendedName>
        <fullName evidence="2">Probable nitronate monooxygenase</fullName>
    </recommendedName>
</protein>
<dbReference type="PATRIC" id="fig|220754.4.peg.1655"/>
<organism evidence="6 7">
    <name type="scientific">Jeotgalibacillus campisalis</name>
    <dbReference type="NCBI Taxonomy" id="220754"/>
    <lineage>
        <taxon>Bacteria</taxon>
        <taxon>Bacillati</taxon>
        <taxon>Bacillota</taxon>
        <taxon>Bacilli</taxon>
        <taxon>Bacillales</taxon>
        <taxon>Caryophanaceae</taxon>
        <taxon>Jeotgalibacillus</taxon>
    </lineage>
</organism>
<comment type="function">
    <text evidence="1">Nitronate monooxygenase that uses molecular oxygen to catalyze the oxidative denitrification of alkyl nitronates. Acts on propionate 3-nitronate (P3N), the presumed physiological substrate. Probably functions in the detoxification of P3N, a metabolic poison produced by plants and fungi as a defense mechanism.</text>
</comment>
<evidence type="ECO:0000313" key="7">
    <source>
        <dbReference type="Proteomes" id="UP000031972"/>
    </source>
</evidence>
<keyword evidence="7" id="KW-1185">Reference proteome</keyword>
<dbReference type="CDD" id="cd04730">
    <property type="entry name" value="NPD_like"/>
    <property type="match status" value="1"/>
</dbReference>
<dbReference type="AlphaFoldDB" id="A0A0C2VU08"/>
<evidence type="ECO:0000256" key="2">
    <source>
        <dbReference type="ARBA" id="ARBA00013457"/>
    </source>
</evidence>
<accession>A0A0C2VU08</accession>
<evidence type="ECO:0000256" key="4">
    <source>
        <dbReference type="ARBA" id="ARBA00022643"/>
    </source>
</evidence>
<keyword evidence="5" id="KW-0560">Oxidoreductase</keyword>
<dbReference type="GO" id="GO:0018580">
    <property type="term" value="F:nitronate monooxygenase activity"/>
    <property type="evidence" value="ECO:0007669"/>
    <property type="project" value="InterPro"/>
</dbReference>
<evidence type="ECO:0000256" key="1">
    <source>
        <dbReference type="ARBA" id="ARBA00003535"/>
    </source>
</evidence>
<dbReference type="InterPro" id="IPR013785">
    <property type="entry name" value="Aldolase_TIM"/>
</dbReference>
<sequence length="322" mass="33807">MKKINKLTELLGITYPVIQGGMGNVSNATLAAAVSNAGALGMIGAGTMTPDQVEDIILETKRKTKKPFGVNIALSVSEHAEELLRLVIKHQIKNVSLSAGNPAPYISNLREHHCIVMTVAGTVAQAVKAEKAGAHIVIGEGYEAAGINSLAETTTMAFIPQLKTAIKLPIIAAGGIGDGKGLAAAFALGACGVQMGTRFIATKESGMHANYLSAILASKDDSTLIAGKTVNKRRRVLPTPYIENVLKAEEKGMTVSEYLAATSEAHHVKGAVDGQLEEGFINGGQIAGLIKDIPLVEDLILTMMTEAEVSLRAALSYLNINR</sequence>
<evidence type="ECO:0000256" key="3">
    <source>
        <dbReference type="ARBA" id="ARBA00022630"/>
    </source>
</evidence>
<dbReference type="EMBL" id="JXRR01000014">
    <property type="protein sequence ID" value="KIL47468.1"/>
    <property type="molecule type" value="Genomic_DNA"/>
</dbReference>
<dbReference type="Pfam" id="PF03060">
    <property type="entry name" value="NMO"/>
    <property type="match status" value="1"/>
</dbReference>
<evidence type="ECO:0000256" key="5">
    <source>
        <dbReference type="ARBA" id="ARBA00023002"/>
    </source>
</evidence>
<proteinExistence type="predicted"/>
<name>A0A0C2VU08_9BACL</name>
<keyword evidence="3" id="KW-0285">Flavoprotein</keyword>